<comment type="caution">
    <text evidence="1">The sequence shown here is derived from an EMBL/GenBank/DDBJ whole genome shotgun (WGS) entry which is preliminary data.</text>
</comment>
<dbReference type="EMBL" id="CAKMMW010000005">
    <property type="protein sequence ID" value="CAH1203005.1"/>
    <property type="molecule type" value="Genomic_DNA"/>
</dbReference>
<name>A0ABM9C5B9_9BACL</name>
<dbReference type="Proteomes" id="UP000838821">
    <property type="component" value="Unassembled WGS sequence"/>
</dbReference>
<gene>
    <name evidence="1" type="ORF">PAECIP111891_02198</name>
</gene>
<evidence type="ECO:0000313" key="1">
    <source>
        <dbReference type="EMBL" id="CAH1203005.1"/>
    </source>
</evidence>
<protein>
    <submittedName>
        <fullName evidence="1">Uncharacterized protein</fullName>
    </submittedName>
</protein>
<dbReference type="Gene3D" id="3.90.1720.10">
    <property type="entry name" value="endopeptidase domain like (from Nostoc punctiforme)"/>
    <property type="match status" value="1"/>
</dbReference>
<keyword evidence="2" id="KW-1185">Reference proteome</keyword>
<proteinExistence type="predicted"/>
<organism evidence="1 2">
    <name type="scientific">Paenibacillus allorhizoplanae</name>
    <dbReference type="NCBI Taxonomy" id="2905648"/>
    <lineage>
        <taxon>Bacteria</taxon>
        <taxon>Bacillati</taxon>
        <taxon>Bacillota</taxon>
        <taxon>Bacilli</taxon>
        <taxon>Bacillales</taxon>
        <taxon>Paenibacillaceae</taxon>
        <taxon>Paenibacillus</taxon>
    </lineage>
</organism>
<accession>A0ABM9C5B9</accession>
<sequence length="66" mass="7727">MVNLQPCDVIFVKRRRDPTFKDRIIGKLVKWATRSEYSHVAYFVAETTTFEANAFRFAGYGSLDEY</sequence>
<reference evidence="1" key="1">
    <citation type="submission" date="2022-01" db="EMBL/GenBank/DDBJ databases">
        <authorList>
            <person name="Criscuolo A."/>
        </authorList>
    </citation>
    <scope>NUCLEOTIDE SEQUENCE</scope>
    <source>
        <strain evidence="1">CIP111891</strain>
    </source>
</reference>
<evidence type="ECO:0000313" key="2">
    <source>
        <dbReference type="Proteomes" id="UP000838821"/>
    </source>
</evidence>